<proteinExistence type="predicted"/>
<keyword evidence="2" id="KW-1185">Reference proteome</keyword>
<sequence length="117" mass="12855">MNAPISAALLQLRANAPAARVQPTVPHNARLLASAYEHDGIYLDLRGVLDSAGYDVEDVSLAGSTVALTALFSRDQLRQMSDWCDEHLPSAHALQLVSQQESRAERLQWERHASEPP</sequence>
<dbReference type="EMBL" id="WKJL01000001">
    <property type="protein sequence ID" value="MRW82942.1"/>
    <property type="molecule type" value="Genomic_DNA"/>
</dbReference>
<dbReference type="AlphaFoldDB" id="A0A844D2P3"/>
<reference evidence="1 2" key="1">
    <citation type="submission" date="2019-11" db="EMBL/GenBank/DDBJ databases">
        <title>Novel species isolated from a subtropical stream in China.</title>
        <authorList>
            <person name="Lu H."/>
        </authorList>
    </citation>
    <scope>NUCLEOTIDE SEQUENCE [LARGE SCALE GENOMIC DNA]</scope>
    <source>
        <strain evidence="1 2">FT26W</strain>
    </source>
</reference>
<dbReference type="Proteomes" id="UP000439986">
    <property type="component" value="Unassembled WGS sequence"/>
</dbReference>
<evidence type="ECO:0000313" key="2">
    <source>
        <dbReference type="Proteomes" id="UP000439986"/>
    </source>
</evidence>
<protein>
    <submittedName>
        <fullName evidence="1">Uncharacterized protein</fullName>
    </submittedName>
</protein>
<dbReference type="RefSeq" id="WP_154355976.1">
    <property type="nucleotide sequence ID" value="NZ_WKJL01000001.1"/>
</dbReference>
<name>A0A844D2P3_9BURK</name>
<organism evidence="1 2">
    <name type="scientific">Duganella aquatilis</name>
    <dbReference type="NCBI Taxonomy" id="2666082"/>
    <lineage>
        <taxon>Bacteria</taxon>
        <taxon>Pseudomonadati</taxon>
        <taxon>Pseudomonadota</taxon>
        <taxon>Betaproteobacteria</taxon>
        <taxon>Burkholderiales</taxon>
        <taxon>Oxalobacteraceae</taxon>
        <taxon>Telluria group</taxon>
        <taxon>Duganella</taxon>
    </lineage>
</organism>
<accession>A0A844D2P3</accession>
<evidence type="ECO:0000313" key="1">
    <source>
        <dbReference type="EMBL" id="MRW82942.1"/>
    </source>
</evidence>
<gene>
    <name evidence="1" type="ORF">GJ698_02405</name>
</gene>
<comment type="caution">
    <text evidence="1">The sequence shown here is derived from an EMBL/GenBank/DDBJ whole genome shotgun (WGS) entry which is preliminary data.</text>
</comment>